<feature type="domain" description="Beta-lactamase-related" evidence="3">
    <location>
        <begin position="102"/>
        <end position="410"/>
    </location>
</feature>
<dbReference type="PANTHER" id="PTHR46825:SF7">
    <property type="entry name" value="D-ALANYL-D-ALANINE CARBOXYPEPTIDASE"/>
    <property type="match status" value="1"/>
</dbReference>
<reference evidence="4" key="1">
    <citation type="journal article" date="2014" name="Int. J. Syst. Evol. Microbiol.">
        <title>Complete genome sequence of Corynebacterium casei LMG S-19264T (=DSM 44701T), isolated from a smear-ripened cheese.</title>
        <authorList>
            <consortium name="US DOE Joint Genome Institute (JGI-PGF)"/>
            <person name="Walter F."/>
            <person name="Albersmeier A."/>
            <person name="Kalinowski J."/>
            <person name="Ruckert C."/>
        </authorList>
    </citation>
    <scope>NUCLEOTIDE SEQUENCE</scope>
    <source>
        <strain evidence="4">JCM 4335</strain>
    </source>
</reference>
<reference evidence="4" key="2">
    <citation type="submission" date="2020-09" db="EMBL/GenBank/DDBJ databases">
        <authorList>
            <person name="Sun Q."/>
            <person name="Ohkuma M."/>
        </authorList>
    </citation>
    <scope>NUCLEOTIDE SEQUENCE</scope>
    <source>
        <strain evidence="4">JCM 4335</strain>
    </source>
</reference>
<dbReference type="Pfam" id="PF00144">
    <property type="entry name" value="Beta-lactamase"/>
    <property type="match status" value="1"/>
</dbReference>
<keyword evidence="5" id="KW-1185">Reference proteome</keyword>
<dbReference type="SUPFAM" id="SSF56601">
    <property type="entry name" value="beta-lactamase/transpeptidase-like"/>
    <property type="match status" value="1"/>
</dbReference>
<keyword evidence="2" id="KW-0732">Signal</keyword>
<dbReference type="Gene3D" id="3.40.710.10">
    <property type="entry name" value="DD-peptidase/beta-lactamase superfamily"/>
    <property type="match status" value="1"/>
</dbReference>
<feature type="region of interest" description="Disordered" evidence="1">
    <location>
        <begin position="76"/>
        <end position="106"/>
    </location>
</feature>
<evidence type="ECO:0000313" key="5">
    <source>
        <dbReference type="Proteomes" id="UP000654123"/>
    </source>
</evidence>
<dbReference type="InterPro" id="IPR012338">
    <property type="entry name" value="Beta-lactam/transpept-like"/>
</dbReference>
<dbReference type="Proteomes" id="UP000654123">
    <property type="component" value="Unassembled WGS sequence"/>
</dbReference>
<accession>A0A918EJS8</accession>
<dbReference type="EMBL" id="BMSV01000002">
    <property type="protein sequence ID" value="GGP93895.1"/>
    <property type="molecule type" value="Genomic_DNA"/>
</dbReference>
<dbReference type="AlphaFoldDB" id="A0A918EJS8"/>
<gene>
    <name evidence="4" type="ORF">GCM10010249_09560</name>
</gene>
<dbReference type="InterPro" id="IPR001466">
    <property type="entry name" value="Beta-lactam-related"/>
</dbReference>
<feature type="signal peptide" evidence="2">
    <location>
        <begin position="1"/>
        <end position="29"/>
    </location>
</feature>
<sequence length="424" mass="44299">MPTRTARPRAAARTAAAAALVLVAGMAPALHPARAATAPTPAPAPDAALQRRLEQLVATPGGPPGAIVVLHRTGTRTAAGTGPRAAGAAARTGTRDGGGAGRGGRTEVYRAGTADLRTGRPPRIHDHMRIASVAKAFSGAVALRLVDEGRLRLDDTIGRVLPALPAAWHPVTLRQLLAHTSGLPDFSASPEFLAIITEDPRHRFDSRRLLDFVADQGLRFAPGSRYAYSNSDNIAVALMAEAVTGRRYETLLEQLVYRPLGLRDTHLPQGHRLPEPYLHGYAVDPPAPPEDVSEAIGASGSWASGGIVSTPADLGAFIRAHASGALLSDATRRAQRTFVPGGASQPPGPGANDAGLAIFRYTTRCGVVYGHTGNTPGYTQLAAATPDGTRSLTFSATSQIPLDAALLARTRALQEDFVCALLRD</sequence>
<name>A0A918EJS8_9ACTN</name>
<comment type="caution">
    <text evidence="4">The sequence shown here is derived from an EMBL/GenBank/DDBJ whole genome shotgun (WGS) entry which is preliminary data.</text>
</comment>
<dbReference type="RefSeq" id="WP_373295901.1">
    <property type="nucleotide sequence ID" value="NZ_BMSV01000002.1"/>
</dbReference>
<evidence type="ECO:0000259" key="3">
    <source>
        <dbReference type="Pfam" id="PF00144"/>
    </source>
</evidence>
<organism evidence="4 5">
    <name type="scientific">Streptomyces roseolilacinus</name>
    <dbReference type="NCBI Taxonomy" id="66904"/>
    <lineage>
        <taxon>Bacteria</taxon>
        <taxon>Bacillati</taxon>
        <taxon>Actinomycetota</taxon>
        <taxon>Actinomycetes</taxon>
        <taxon>Kitasatosporales</taxon>
        <taxon>Streptomycetaceae</taxon>
        <taxon>Streptomyces</taxon>
    </lineage>
</organism>
<feature type="chain" id="PRO_5039193680" description="Beta-lactamase-related domain-containing protein" evidence="2">
    <location>
        <begin position="30"/>
        <end position="424"/>
    </location>
</feature>
<dbReference type="PANTHER" id="PTHR46825">
    <property type="entry name" value="D-ALANYL-D-ALANINE-CARBOXYPEPTIDASE/ENDOPEPTIDASE AMPH"/>
    <property type="match status" value="1"/>
</dbReference>
<dbReference type="InterPro" id="IPR050491">
    <property type="entry name" value="AmpC-like"/>
</dbReference>
<evidence type="ECO:0000256" key="2">
    <source>
        <dbReference type="SAM" id="SignalP"/>
    </source>
</evidence>
<feature type="compositionally biased region" description="Low complexity" evidence="1">
    <location>
        <begin position="76"/>
        <end position="92"/>
    </location>
</feature>
<protein>
    <recommendedName>
        <fullName evidence="3">Beta-lactamase-related domain-containing protein</fullName>
    </recommendedName>
</protein>
<evidence type="ECO:0000256" key="1">
    <source>
        <dbReference type="SAM" id="MobiDB-lite"/>
    </source>
</evidence>
<proteinExistence type="predicted"/>
<evidence type="ECO:0000313" key="4">
    <source>
        <dbReference type="EMBL" id="GGP93895.1"/>
    </source>
</evidence>